<evidence type="ECO:0000313" key="1">
    <source>
        <dbReference type="EMBL" id="MCG2577320.1"/>
    </source>
</evidence>
<name>A0ABS9K2C4_9RHOO</name>
<dbReference type="EMBL" id="JAKLTN010000002">
    <property type="protein sequence ID" value="MCG2577320.1"/>
    <property type="molecule type" value="Genomic_DNA"/>
</dbReference>
<comment type="caution">
    <text evidence="1">The sequence shown here is derived from an EMBL/GenBank/DDBJ whole genome shotgun (WGS) entry which is preliminary data.</text>
</comment>
<reference evidence="1" key="1">
    <citation type="submission" date="2022-01" db="EMBL/GenBank/DDBJ databases">
        <authorList>
            <person name="Jo J.-H."/>
            <person name="Im W.-T."/>
        </authorList>
    </citation>
    <scope>NUCLEOTIDE SEQUENCE</scope>
    <source>
        <strain evidence="1">XY25</strain>
    </source>
</reference>
<dbReference type="Proteomes" id="UP001165384">
    <property type="component" value="Unassembled WGS sequence"/>
</dbReference>
<dbReference type="RefSeq" id="WP_275710280.1">
    <property type="nucleotide sequence ID" value="NZ_JAKLTN010000002.1"/>
</dbReference>
<protein>
    <submittedName>
        <fullName evidence="1">DUF3293 domain-containing protein</fullName>
    </submittedName>
</protein>
<accession>A0ABS9K2C4</accession>
<dbReference type="Pfam" id="PF11697">
    <property type="entry name" value="DUF3293"/>
    <property type="match status" value="1"/>
</dbReference>
<organism evidence="1 2">
    <name type="scientific">Dechloromonas hankyongensis</name>
    <dbReference type="NCBI Taxonomy" id="2908002"/>
    <lineage>
        <taxon>Bacteria</taxon>
        <taxon>Pseudomonadati</taxon>
        <taxon>Pseudomonadota</taxon>
        <taxon>Betaproteobacteria</taxon>
        <taxon>Rhodocyclales</taxon>
        <taxon>Azonexaceae</taxon>
        <taxon>Dechloromonas</taxon>
    </lineage>
</organism>
<sequence>MAKTTELEAAYRATTYRVFLPGGICDLRVGEPCETLRCWLETAGCAHFAVITAHNPGSVVASEADNAERQAQLECDLLEGNYEPYAAQNLPDADGPVEESCFVPDLAPEDACALAEDYGQNAVISGSADGVPHLVWIEDR</sequence>
<keyword evidence="2" id="KW-1185">Reference proteome</keyword>
<gene>
    <name evidence="1" type="ORF">LZ012_09970</name>
</gene>
<evidence type="ECO:0000313" key="2">
    <source>
        <dbReference type="Proteomes" id="UP001165384"/>
    </source>
</evidence>
<dbReference type="InterPro" id="IPR021710">
    <property type="entry name" value="DUF3293"/>
</dbReference>
<proteinExistence type="predicted"/>